<reference evidence="5" key="1">
    <citation type="submission" date="2018-06" db="EMBL/GenBank/DDBJ databases">
        <title>Draft genome sequence of Methanothermobacter thermautotrophicus Strain WHS, a thermophilic, hydrogenotrophic methanogen isolated from Washburn Hot Springs in Yellowstone National Park, USA.</title>
        <authorList>
            <person name="Mckay L.J."/>
            <person name="Klingelsmith K."/>
            <person name="Inskeep W.P."/>
            <person name="Fields M.W."/>
        </authorList>
    </citation>
    <scope>NUCLEOTIDE SEQUENCE</scope>
    <source>
        <strain evidence="5">WHS</strain>
    </source>
</reference>
<feature type="domain" description="Glycosyl transferase family 1" evidence="3">
    <location>
        <begin position="199"/>
        <end position="356"/>
    </location>
</feature>
<evidence type="ECO:0000259" key="3">
    <source>
        <dbReference type="Pfam" id="PF00534"/>
    </source>
</evidence>
<keyword evidence="1" id="KW-0328">Glycosyltransferase</keyword>
<protein>
    <submittedName>
        <fullName evidence="5">Glycosyltransferase family 1 protein</fullName>
    </submittedName>
</protein>
<dbReference type="PANTHER" id="PTHR12526:SF640">
    <property type="entry name" value="COLANIC ACID BIOSYNTHESIS GLYCOSYLTRANSFERASE WCAL-RELATED"/>
    <property type="match status" value="1"/>
</dbReference>
<dbReference type="Proteomes" id="UP000646659">
    <property type="component" value="Unassembled WGS sequence"/>
</dbReference>
<dbReference type="PANTHER" id="PTHR12526">
    <property type="entry name" value="GLYCOSYLTRANSFERASE"/>
    <property type="match status" value="1"/>
</dbReference>
<gene>
    <name evidence="5" type="ORF">DNK57_00630</name>
</gene>
<dbReference type="EMBL" id="QKOF01000001">
    <property type="protein sequence ID" value="MBE2899340.1"/>
    <property type="molecule type" value="Genomic_DNA"/>
</dbReference>
<dbReference type="AlphaFoldDB" id="A0A842YL67"/>
<proteinExistence type="predicted"/>
<evidence type="ECO:0000256" key="2">
    <source>
        <dbReference type="ARBA" id="ARBA00022679"/>
    </source>
</evidence>
<dbReference type="Pfam" id="PF00534">
    <property type="entry name" value="Glycos_transf_1"/>
    <property type="match status" value="1"/>
</dbReference>
<organism evidence="5 6">
    <name type="scientific">Methanothermobacter thermautotrophicus</name>
    <name type="common">Methanobacterium thermoformicicum</name>
    <dbReference type="NCBI Taxonomy" id="145262"/>
    <lineage>
        <taxon>Archaea</taxon>
        <taxon>Methanobacteriati</taxon>
        <taxon>Methanobacteriota</taxon>
        <taxon>Methanomada group</taxon>
        <taxon>Methanobacteria</taxon>
        <taxon>Methanobacteriales</taxon>
        <taxon>Methanobacteriaceae</taxon>
        <taxon>Methanothermobacter</taxon>
    </lineage>
</organism>
<evidence type="ECO:0000313" key="5">
    <source>
        <dbReference type="EMBL" id="MBE2899340.1"/>
    </source>
</evidence>
<dbReference type="Gene3D" id="3.40.50.2000">
    <property type="entry name" value="Glycogen Phosphorylase B"/>
    <property type="match status" value="2"/>
</dbReference>
<evidence type="ECO:0000259" key="4">
    <source>
        <dbReference type="Pfam" id="PF13439"/>
    </source>
</evidence>
<evidence type="ECO:0000256" key="1">
    <source>
        <dbReference type="ARBA" id="ARBA00022676"/>
    </source>
</evidence>
<comment type="caution">
    <text evidence="5">The sequence shown here is derived from an EMBL/GenBank/DDBJ whole genome shotgun (WGS) entry which is preliminary data.</text>
</comment>
<dbReference type="Pfam" id="PF13439">
    <property type="entry name" value="Glyco_transf_4"/>
    <property type="match status" value="1"/>
</dbReference>
<dbReference type="InterPro" id="IPR001296">
    <property type="entry name" value="Glyco_trans_1"/>
</dbReference>
<accession>A0A842YL67</accession>
<keyword evidence="2 5" id="KW-0808">Transferase</keyword>
<sequence>MSKQGFQMRICIVTEYFPGGEELNIRGGAEACAFNEALKLSEKHEVTVLTSRTPENPENYSCGNMEVICCGPVRSYVQAGSITGRLSFMLSAYREGLKLDPDAVIGYNFITHPVAWRIAGKRDAAALARYHDVWIGEWVRNIGASGILGEVLERYTLSRRFDRIVAVSEYTAGKILERYPWQKVSVVHNMVDFRAPDVRKTSTPSIACVSRLVEYKRIQDLIRAVSVIREKFPDIRCRIIGTGPMEENLRGLAHRLGVEDNLEFMGFVEKHSDVLEVIAGSWVFCLPSVVEGFGIVIVEAMGCGTPFVAARIPPVMEASQGRGGIFFEPGDWRDLADKLELLLSSRELHGRLTSEAADVFMDYSADSIGAKLEAVLREVTGRDE</sequence>
<name>A0A842YL67_METTF</name>
<dbReference type="SUPFAM" id="SSF53756">
    <property type="entry name" value="UDP-Glycosyltransferase/glycogen phosphorylase"/>
    <property type="match status" value="1"/>
</dbReference>
<dbReference type="InterPro" id="IPR028098">
    <property type="entry name" value="Glyco_trans_4-like_N"/>
</dbReference>
<evidence type="ECO:0000313" key="6">
    <source>
        <dbReference type="Proteomes" id="UP000646659"/>
    </source>
</evidence>
<feature type="domain" description="Glycosyltransferase subfamily 4-like N-terminal" evidence="4">
    <location>
        <begin position="27"/>
        <end position="192"/>
    </location>
</feature>
<dbReference type="CDD" id="cd03801">
    <property type="entry name" value="GT4_PimA-like"/>
    <property type="match status" value="1"/>
</dbReference>
<dbReference type="GO" id="GO:0016757">
    <property type="term" value="F:glycosyltransferase activity"/>
    <property type="evidence" value="ECO:0007669"/>
    <property type="project" value="UniProtKB-KW"/>
</dbReference>